<gene>
    <name evidence="5" type="ORF">ACH3VR_12715</name>
</gene>
<comment type="caution">
    <text evidence="5">The sequence shown here is derived from an EMBL/GenBank/DDBJ whole genome shotgun (WGS) entry which is preliminary data.</text>
</comment>
<reference evidence="5 6" key="1">
    <citation type="submission" date="2024-09" db="EMBL/GenBank/DDBJ databases">
        <authorList>
            <person name="Pan X."/>
        </authorList>
    </citation>
    <scope>NUCLEOTIDE SEQUENCE [LARGE SCALE GENOMIC DNA]</scope>
    <source>
        <strain evidence="5 6">B2969</strain>
    </source>
</reference>
<evidence type="ECO:0000256" key="2">
    <source>
        <dbReference type="ARBA" id="ARBA00023002"/>
    </source>
</evidence>
<dbReference type="Gene3D" id="3.40.50.720">
    <property type="entry name" value="NAD(P)-binding Rossmann-like Domain"/>
    <property type="match status" value="1"/>
</dbReference>
<keyword evidence="6" id="KW-1185">Reference proteome</keyword>
<dbReference type="CDD" id="cd05233">
    <property type="entry name" value="SDR_c"/>
    <property type="match status" value="1"/>
</dbReference>
<evidence type="ECO:0000256" key="1">
    <source>
        <dbReference type="ARBA" id="ARBA00006484"/>
    </source>
</evidence>
<organism evidence="5 6">
    <name type="scientific">Microbacterium alkaliflavum</name>
    <dbReference type="NCBI Taxonomy" id="3248839"/>
    <lineage>
        <taxon>Bacteria</taxon>
        <taxon>Bacillati</taxon>
        <taxon>Actinomycetota</taxon>
        <taxon>Actinomycetes</taxon>
        <taxon>Micrococcales</taxon>
        <taxon>Microbacteriaceae</taxon>
        <taxon>Microbacterium</taxon>
    </lineage>
</organism>
<dbReference type="InterPro" id="IPR057326">
    <property type="entry name" value="KR_dom"/>
</dbReference>
<dbReference type="GO" id="GO:0016491">
    <property type="term" value="F:oxidoreductase activity"/>
    <property type="evidence" value="ECO:0007669"/>
    <property type="project" value="UniProtKB-KW"/>
</dbReference>
<dbReference type="SMART" id="SM00822">
    <property type="entry name" value="PKS_KR"/>
    <property type="match status" value="1"/>
</dbReference>
<evidence type="ECO:0000313" key="6">
    <source>
        <dbReference type="Proteomes" id="UP001610861"/>
    </source>
</evidence>
<dbReference type="PANTHER" id="PTHR24321">
    <property type="entry name" value="DEHYDROGENASES, SHORT CHAIN"/>
    <property type="match status" value="1"/>
</dbReference>
<sequence length="240" mass="25055">MPRTEPGVAVVTGAARGIGAAIAARLRDDGYAVASLDVVAPQAERPGILDLPCDLADQDAVTAAVATIRVERGTVRVVVHCAAHQRVAPFAELDPADWHRSFAVNVDGAFHVLRATLPDLRDAGDGRVVVITSSSYFTPPPGMAHYIATKGALTGLVRGLSVELGRDGITVNAVAPGLTATEKARRDIPEEHFALVRSRQAIPRTGEPDDVAAAVAFLVSDDAAFITGQTLLVDGGESRV</sequence>
<comment type="similarity">
    <text evidence="1">Belongs to the short-chain dehydrogenases/reductases (SDR) family.</text>
</comment>
<dbReference type="SUPFAM" id="SSF51735">
    <property type="entry name" value="NAD(P)-binding Rossmann-fold domains"/>
    <property type="match status" value="1"/>
</dbReference>
<proteinExistence type="inferred from homology"/>
<dbReference type="EMBL" id="JBIQWL010000004">
    <property type="protein sequence ID" value="MFH8251225.1"/>
    <property type="molecule type" value="Genomic_DNA"/>
</dbReference>
<keyword evidence="2 5" id="KW-0560">Oxidoreductase</keyword>
<evidence type="ECO:0000313" key="5">
    <source>
        <dbReference type="EMBL" id="MFH8251225.1"/>
    </source>
</evidence>
<keyword evidence="3" id="KW-0520">NAD</keyword>
<dbReference type="InterPro" id="IPR002347">
    <property type="entry name" value="SDR_fam"/>
</dbReference>
<dbReference type="InterPro" id="IPR036291">
    <property type="entry name" value="NAD(P)-bd_dom_sf"/>
</dbReference>
<dbReference type="RefSeq" id="WP_397556679.1">
    <property type="nucleotide sequence ID" value="NZ_JBIQWL010000004.1"/>
</dbReference>
<name>A0ABW7Q8M4_9MICO</name>
<feature type="domain" description="Ketoreductase" evidence="4">
    <location>
        <begin position="7"/>
        <end position="177"/>
    </location>
</feature>
<protein>
    <submittedName>
        <fullName evidence="5">SDR family NAD(P)-dependent oxidoreductase</fullName>
        <ecNumber evidence="5">1.1.1.-</ecNumber>
    </submittedName>
</protein>
<dbReference type="EC" id="1.1.1.-" evidence="5"/>
<evidence type="ECO:0000259" key="4">
    <source>
        <dbReference type="SMART" id="SM00822"/>
    </source>
</evidence>
<evidence type="ECO:0000256" key="3">
    <source>
        <dbReference type="ARBA" id="ARBA00023027"/>
    </source>
</evidence>
<dbReference type="Proteomes" id="UP001610861">
    <property type="component" value="Unassembled WGS sequence"/>
</dbReference>
<dbReference type="Pfam" id="PF13561">
    <property type="entry name" value="adh_short_C2"/>
    <property type="match status" value="1"/>
</dbReference>
<dbReference type="PANTHER" id="PTHR24321:SF8">
    <property type="entry name" value="ESTRADIOL 17-BETA-DEHYDROGENASE 8-RELATED"/>
    <property type="match status" value="1"/>
</dbReference>
<accession>A0ABW7Q8M4</accession>
<dbReference type="PRINTS" id="PR00081">
    <property type="entry name" value="GDHRDH"/>
</dbReference>